<dbReference type="PANTHER" id="PTHR40139">
    <property type="entry name" value="PROTEIN TNT"/>
    <property type="match status" value="1"/>
</dbReference>
<evidence type="ECO:0000313" key="3">
    <source>
        <dbReference type="Proteomes" id="UP000823872"/>
    </source>
</evidence>
<feature type="region of interest" description="Disordered" evidence="1">
    <location>
        <begin position="225"/>
        <end position="259"/>
    </location>
</feature>
<evidence type="ECO:0000313" key="2">
    <source>
        <dbReference type="Ensembl" id="ENSFCTP00005048364.1"/>
    </source>
</evidence>
<keyword evidence="3" id="KW-1185">Reference proteome</keyword>
<dbReference type="InterPro" id="IPR031520">
    <property type="entry name" value="DUF4694"/>
</dbReference>
<reference evidence="2" key="1">
    <citation type="journal article" date="2007" name="Genome Res.">
        <title>Initial sequence and comparative analysis of the cat genome.</title>
        <authorList>
            <person name="Pontius J.U."/>
            <person name="Mullikin J.C."/>
            <person name="Smith D.R."/>
            <person name="Lindblad-Toh K."/>
            <person name="Gnerre S."/>
            <person name="Clamp M."/>
            <person name="Chang J."/>
            <person name="Stephens R."/>
            <person name="Neelam B."/>
            <person name="Volfovsky N."/>
            <person name="Schaffer A.A."/>
            <person name="Agarwala R."/>
            <person name="Narfstrom K."/>
            <person name="Murphy W.J."/>
            <person name="Giger U."/>
            <person name="Roca A.L."/>
            <person name="Antunes A."/>
            <person name="Menotti-Raymond M."/>
            <person name="Yuhki N."/>
            <person name="Pecon-Slattery J."/>
            <person name="Johnson W.E."/>
            <person name="Bourque G."/>
            <person name="Tesler G."/>
            <person name="O'Brien S.J."/>
        </authorList>
    </citation>
    <scope>NUCLEOTIDE SEQUENCE [LARGE SCALE GENOMIC DNA]</scope>
    <source>
        <strain evidence="2">Abyssinian</strain>
    </source>
</reference>
<dbReference type="Proteomes" id="UP000823872">
    <property type="component" value="Chromosome E3"/>
</dbReference>
<feature type="compositionally biased region" description="Low complexity" evidence="1">
    <location>
        <begin position="246"/>
        <end position="259"/>
    </location>
</feature>
<reference evidence="3" key="3">
    <citation type="submission" date="2021-02" db="EMBL/GenBank/DDBJ databases">
        <title>Safari Cat Assemblies.</title>
        <authorList>
            <person name="Bredemeyer K.R."/>
            <person name="Murphy W.J."/>
        </authorList>
    </citation>
    <scope>NUCLEOTIDE SEQUENCE [LARGE SCALE GENOMIC DNA]</scope>
</reference>
<protein>
    <submittedName>
        <fullName evidence="2">Uncharacterized protein</fullName>
    </submittedName>
</protein>
<dbReference type="Pfam" id="PF15765">
    <property type="entry name" value="DUF4694"/>
    <property type="match status" value="1"/>
</dbReference>
<dbReference type="Ensembl" id="ENSFCTT00005067251.1">
    <property type="protein sequence ID" value="ENSFCTP00005048384.1"/>
    <property type="gene ID" value="ENSFCTG00005023529.1"/>
</dbReference>
<dbReference type="Ensembl" id="ENSFCTT00005067222.1">
    <property type="protein sequence ID" value="ENSFCTP00005048364.1"/>
    <property type="gene ID" value="ENSFCTG00005023529.1"/>
</dbReference>
<accession>A0ABI7ZQ85</accession>
<reference evidence="2" key="4">
    <citation type="submission" date="2025-05" db="UniProtKB">
        <authorList>
            <consortium name="Ensembl"/>
        </authorList>
    </citation>
    <scope>IDENTIFICATION</scope>
    <source>
        <strain evidence="2">breed Abyssinian</strain>
    </source>
</reference>
<sequence length="259" mass="27592">MSPGRWSLPLSGHKSFFYPPPAPATDVTGARTALSSLPHPPRLIDPSPWEPGQPIRTLPFERPPYKLSRLSPQTNHTHHSEASQGPLPLDKPDPLSLTFLQGTTGQSAAWNAQDQAPGLPSPSLEPQSPAWPHHDAGATQGPLRLPGSNLGNAWRRESDLLSPRQSSLGTCGDSDTSLLDSGYAGDEENSEVSLVAKRHIVRLHRSLNTQTDSAQSSQLCATYSPSQIRRQPGAQSRPGWRGRVTPACPAAASAAGPAA</sequence>
<dbReference type="PANTHER" id="PTHR40139:SF1">
    <property type="entry name" value="PROTEIN TNT"/>
    <property type="match status" value="1"/>
</dbReference>
<proteinExistence type="predicted"/>
<feature type="compositionally biased region" description="Pro residues" evidence="1">
    <location>
        <begin position="38"/>
        <end position="51"/>
    </location>
</feature>
<feature type="region of interest" description="Disordered" evidence="1">
    <location>
        <begin position="1"/>
        <end position="99"/>
    </location>
</feature>
<reference evidence="2" key="2">
    <citation type="submission" date="2011-09" db="EMBL/GenBank/DDBJ databases">
        <title>Sequence assembly of the Felis catus genome version 6.2.</title>
        <authorList>
            <person name="Hillier L.W."/>
            <person name="Warren W."/>
            <person name="Obrien S."/>
            <person name="Wilson R.K."/>
        </authorList>
    </citation>
    <scope>NUCLEOTIDE SEQUENCE [LARGE SCALE GENOMIC DNA]</scope>
    <source>
        <strain evidence="2">Abyssinian</strain>
    </source>
</reference>
<organism evidence="2 3">
    <name type="scientific">Felis catus</name>
    <name type="common">Cat</name>
    <name type="synonym">Felis silvestris catus</name>
    <dbReference type="NCBI Taxonomy" id="9685"/>
    <lineage>
        <taxon>Eukaryota</taxon>
        <taxon>Metazoa</taxon>
        <taxon>Chordata</taxon>
        <taxon>Craniata</taxon>
        <taxon>Vertebrata</taxon>
        <taxon>Euteleostomi</taxon>
        <taxon>Mammalia</taxon>
        <taxon>Eutheria</taxon>
        <taxon>Laurasiatheria</taxon>
        <taxon>Carnivora</taxon>
        <taxon>Feliformia</taxon>
        <taxon>Felidae</taxon>
        <taxon>Felinae</taxon>
        <taxon>Felis</taxon>
    </lineage>
</organism>
<dbReference type="GeneID" id="101087191"/>
<dbReference type="GeneTree" id="ENSGT00390000001471"/>
<evidence type="ECO:0000256" key="1">
    <source>
        <dbReference type="SAM" id="MobiDB-lite"/>
    </source>
</evidence>
<name>A0ABI7ZQ85_FELCA</name>
<feature type="region of interest" description="Disordered" evidence="1">
    <location>
        <begin position="112"/>
        <end position="142"/>
    </location>
</feature>
<gene>
    <name evidence="2" type="primary">CE3H16orf82</name>
</gene>